<dbReference type="Proteomes" id="UP000597762">
    <property type="component" value="Unassembled WGS sequence"/>
</dbReference>
<accession>A0A812EH95</accession>
<sequence>MCLLASFVDPDILSLTSLFPTPTSVGFSLHAHPHHVKFFFTTPPPIRFSLYHPPPSRRVLLTSPPSIPLGFSLRLYPPNPCRVLLTSAPPNLAYSPRLGSPYVCPPQPCWVLPHVCPQPCRVLLMSAPQPLPGSPYISSLPSLQVLLDILSLTFLFPLLSGSLSSLFLTFYE</sequence>
<keyword evidence="3" id="KW-1185">Reference proteome</keyword>
<comment type="caution">
    <text evidence="2">The sequence shown here is derived from an EMBL/GenBank/DDBJ whole genome shotgun (WGS) entry which is preliminary data.</text>
</comment>
<name>A0A812EH95_ACAPH</name>
<keyword evidence="1" id="KW-1133">Transmembrane helix</keyword>
<keyword evidence="1" id="KW-0812">Transmembrane</keyword>
<evidence type="ECO:0000313" key="2">
    <source>
        <dbReference type="EMBL" id="CAE1321046.1"/>
    </source>
</evidence>
<protein>
    <submittedName>
        <fullName evidence="2">Uncharacterized protein</fullName>
    </submittedName>
</protein>
<reference evidence="2" key="1">
    <citation type="submission" date="2021-01" db="EMBL/GenBank/DDBJ databases">
        <authorList>
            <person name="Li R."/>
            <person name="Bekaert M."/>
        </authorList>
    </citation>
    <scope>NUCLEOTIDE SEQUENCE</scope>
    <source>
        <strain evidence="2">Farmed</strain>
    </source>
</reference>
<evidence type="ECO:0000313" key="3">
    <source>
        <dbReference type="Proteomes" id="UP000597762"/>
    </source>
</evidence>
<dbReference type="EMBL" id="CAHIKZ030005210">
    <property type="protein sequence ID" value="CAE1321046.1"/>
    <property type="molecule type" value="Genomic_DNA"/>
</dbReference>
<evidence type="ECO:0000256" key="1">
    <source>
        <dbReference type="SAM" id="Phobius"/>
    </source>
</evidence>
<feature type="transmembrane region" description="Helical" evidence="1">
    <location>
        <begin position="145"/>
        <end position="171"/>
    </location>
</feature>
<gene>
    <name evidence="2" type="ORF">SPHA_71209</name>
</gene>
<organism evidence="2 3">
    <name type="scientific">Acanthosepion pharaonis</name>
    <name type="common">Pharaoh cuttlefish</name>
    <name type="synonym">Sepia pharaonis</name>
    <dbReference type="NCBI Taxonomy" id="158019"/>
    <lineage>
        <taxon>Eukaryota</taxon>
        <taxon>Metazoa</taxon>
        <taxon>Spiralia</taxon>
        <taxon>Lophotrochozoa</taxon>
        <taxon>Mollusca</taxon>
        <taxon>Cephalopoda</taxon>
        <taxon>Coleoidea</taxon>
        <taxon>Decapodiformes</taxon>
        <taxon>Sepiida</taxon>
        <taxon>Sepiina</taxon>
        <taxon>Sepiidae</taxon>
        <taxon>Acanthosepion</taxon>
    </lineage>
</organism>
<keyword evidence="1" id="KW-0472">Membrane</keyword>
<proteinExistence type="predicted"/>
<dbReference type="AlphaFoldDB" id="A0A812EH95"/>